<dbReference type="Gene3D" id="3.40.50.12780">
    <property type="entry name" value="N-terminal domain of ligase-like"/>
    <property type="match status" value="1"/>
</dbReference>
<dbReference type="EMBL" id="WEGJ01000007">
    <property type="protein sequence ID" value="MQY12487.1"/>
    <property type="molecule type" value="Genomic_DNA"/>
</dbReference>
<sequence length="504" mass="53580">MRAINGDHGVHTILRALERDPGRPVVHGRGGATTAGELLGSVLATAARLRENRVGPGDTVAVLTEPNRPPMLSARYAVHLLGATCVHIRSGNPRTHADAARLAVQAELLRATRARVLLVDEHSARRAGWLAVRVPDTTVVGIGSGPVTRIPAPVPPAPGAVATVDFTHGSTGRPKLVRQLYTNRAELVGRLAAGLDPAGPATLLSVTPVSHTTAPMADAVLARGGTLVLHDTFDADAVLDATARFRVTDIYLGVPHLYRLLDHPRTAAADFSALRRITYSGTPAAPARVARAVEVFGDVLTQVYGTAEAGGISSLNPLDHREPALLGSAGRPFPWVRVEIRAPATGAPVERGRTGEVWVKSPTVAAGYLGDPASAEAGFRDGWLRTGDLGRWDRYGYLRLTGRTGGVIKRGGLKLDPATIERVLLRHPEVRQAAVYAVRDRDYVEWVHAAVELHGAAGRALCDLREYVAASLTPEYAPDRITVWPQLPLTAAGKIDLSRLRAAG</sequence>
<keyword evidence="3" id="KW-0436">Ligase</keyword>
<evidence type="ECO:0000313" key="4">
    <source>
        <dbReference type="Proteomes" id="UP000466345"/>
    </source>
</evidence>
<dbReference type="InterPro" id="IPR050237">
    <property type="entry name" value="ATP-dep_AMP-bd_enzyme"/>
</dbReference>
<evidence type="ECO:0000313" key="3">
    <source>
        <dbReference type="EMBL" id="MQY12487.1"/>
    </source>
</evidence>
<dbReference type="Gene3D" id="3.30.300.30">
    <property type="match status" value="1"/>
</dbReference>
<name>A0A7K0CG91_9ACTN</name>
<feature type="domain" description="AMP-binding enzyme C-terminal" evidence="2">
    <location>
        <begin position="420"/>
        <end position="494"/>
    </location>
</feature>
<feature type="domain" description="AMP-dependent synthetase/ligase" evidence="1">
    <location>
        <begin position="16"/>
        <end position="369"/>
    </location>
</feature>
<dbReference type="RefSeq" id="WP_323377852.1">
    <property type="nucleotide sequence ID" value="NZ_WEGJ01000007.1"/>
</dbReference>
<protein>
    <submittedName>
        <fullName evidence="3">8-demethylnovobiocic acid synthase</fullName>
        <ecNumber evidence="3">6.3.1.15</ecNumber>
    </submittedName>
</protein>
<dbReference type="PANTHER" id="PTHR43767">
    <property type="entry name" value="LONG-CHAIN-FATTY-ACID--COA LIGASE"/>
    <property type="match status" value="1"/>
</dbReference>
<dbReference type="InterPro" id="IPR025110">
    <property type="entry name" value="AMP-bd_C"/>
</dbReference>
<dbReference type="Proteomes" id="UP000466345">
    <property type="component" value="Unassembled WGS sequence"/>
</dbReference>
<dbReference type="GO" id="GO:0016878">
    <property type="term" value="F:acid-thiol ligase activity"/>
    <property type="evidence" value="ECO:0007669"/>
    <property type="project" value="UniProtKB-ARBA"/>
</dbReference>
<evidence type="ECO:0000259" key="2">
    <source>
        <dbReference type="Pfam" id="PF13193"/>
    </source>
</evidence>
<organism evidence="3 4">
    <name type="scientific">Streptomyces smaragdinus</name>
    <dbReference type="NCBI Taxonomy" id="2585196"/>
    <lineage>
        <taxon>Bacteria</taxon>
        <taxon>Bacillati</taxon>
        <taxon>Actinomycetota</taxon>
        <taxon>Actinomycetes</taxon>
        <taxon>Kitasatosporales</taxon>
        <taxon>Streptomycetaceae</taxon>
        <taxon>Streptomyces</taxon>
    </lineage>
</organism>
<evidence type="ECO:0000259" key="1">
    <source>
        <dbReference type="Pfam" id="PF00501"/>
    </source>
</evidence>
<dbReference type="AlphaFoldDB" id="A0A7K0CG91"/>
<dbReference type="SUPFAM" id="SSF56801">
    <property type="entry name" value="Acetyl-CoA synthetase-like"/>
    <property type="match status" value="1"/>
</dbReference>
<proteinExistence type="predicted"/>
<dbReference type="Pfam" id="PF13193">
    <property type="entry name" value="AMP-binding_C"/>
    <property type="match status" value="1"/>
</dbReference>
<reference evidence="3 4" key="1">
    <citation type="submission" date="2019-10" db="EMBL/GenBank/DDBJ databases">
        <title>Streptomyces smaragdinus sp. nov. and Streptomyces fabii sp. nov., isolated from the gut of fungus growing-termite Macrotermes natalensis.</title>
        <authorList>
            <person name="Schwitalla J."/>
            <person name="Benndorf R."/>
            <person name="Martin K."/>
            <person name="De Beer W."/>
            <person name="Kaster A.-K."/>
            <person name="Vollmers J."/>
            <person name="Poulsen M."/>
            <person name="Beemelmanns C."/>
        </authorList>
    </citation>
    <scope>NUCLEOTIDE SEQUENCE [LARGE SCALE GENOMIC DNA]</scope>
    <source>
        <strain evidence="3 4">RB5</strain>
    </source>
</reference>
<dbReference type="InterPro" id="IPR045851">
    <property type="entry name" value="AMP-bd_C_sf"/>
</dbReference>
<dbReference type="PANTHER" id="PTHR43767:SF1">
    <property type="entry name" value="NONRIBOSOMAL PEPTIDE SYNTHASE PES1 (EUROFUNG)-RELATED"/>
    <property type="match status" value="1"/>
</dbReference>
<gene>
    <name evidence="3" type="primary">novL_2</name>
    <name evidence="3" type="ORF">SRB5_26210</name>
</gene>
<dbReference type="InterPro" id="IPR042099">
    <property type="entry name" value="ANL_N_sf"/>
</dbReference>
<dbReference type="InterPro" id="IPR000873">
    <property type="entry name" value="AMP-dep_synth/lig_dom"/>
</dbReference>
<accession>A0A7K0CG91</accession>
<dbReference type="EC" id="6.3.1.15" evidence="3"/>
<dbReference type="CDD" id="cd04433">
    <property type="entry name" value="AFD_class_I"/>
    <property type="match status" value="1"/>
</dbReference>
<dbReference type="GO" id="GO:0102527">
    <property type="term" value="F:8-demethylnovobiocate synthase activity"/>
    <property type="evidence" value="ECO:0007669"/>
    <property type="project" value="UniProtKB-EC"/>
</dbReference>
<dbReference type="Pfam" id="PF00501">
    <property type="entry name" value="AMP-binding"/>
    <property type="match status" value="1"/>
</dbReference>
<keyword evidence="4" id="KW-1185">Reference proteome</keyword>
<comment type="caution">
    <text evidence="3">The sequence shown here is derived from an EMBL/GenBank/DDBJ whole genome shotgun (WGS) entry which is preliminary data.</text>
</comment>